<evidence type="ECO:0000256" key="2">
    <source>
        <dbReference type="ARBA" id="ARBA00022630"/>
    </source>
</evidence>
<name>A0A6A6GP13_9PEZI</name>
<evidence type="ECO:0000313" key="8">
    <source>
        <dbReference type="EMBL" id="KAF2227113.1"/>
    </source>
</evidence>
<dbReference type="InterPro" id="IPR050562">
    <property type="entry name" value="FAD_mOase_fung"/>
</dbReference>
<feature type="transmembrane region" description="Helical" evidence="6">
    <location>
        <begin position="592"/>
        <end position="612"/>
    </location>
</feature>
<feature type="transmembrane region" description="Helical" evidence="6">
    <location>
        <begin position="677"/>
        <end position="703"/>
    </location>
</feature>
<accession>A0A6A6GP13</accession>
<comment type="similarity">
    <text evidence="1">Belongs to the paxM FAD-dependent monooxygenase family.</text>
</comment>
<dbReference type="Pfam" id="PF01494">
    <property type="entry name" value="FAD_binding_3"/>
    <property type="match status" value="1"/>
</dbReference>
<dbReference type="InterPro" id="IPR002938">
    <property type="entry name" value="FAD-bd"/>
</dbReference>
<dbReference type="EMBL" id="ML992502">
    <property type="protein sequence ID" value="KAF2227113.1"/>
    <property type="molecule type" value="Genomic_DNA"/>
</dbReference>
<feature type="compositionally biased region" description="Basic and acidic residues" evidence="5">
    <location>
        <begin position="724"/>
        <end position="735"/>
    </location>
</feature>
<dbReference type="PANTHER" id="PTHR47356:SF2">
    <property type="entry name" value="FAD-BINDING DOMAIN-CONTAINING PROTEIN-RELATED"/>
    <property type="match status" value="1"/>
</dbReference>
<keyword evidence="6" id="KW-0472">Membrane</keyword>
<gene>
    <name evidence="8" type="ORF">BDZ85DRAFT_191354</name>
</gene>
<proteinExistence type="inferred from homology"/>
<dbReference type="OrthoDB" id="2431938at2759"/>
<dbReference type="PANTHER" id="PTHR47356">
    <property type="entry name" value="FAD-DEPENDENT MONOOXYGENASE ASQG-RELATED"/>
    <property type="match status" value="1"/>
</dbReference>
<evidence type="ECO:0000256" key="5">
    <source>
        <dbReference type="SAM" id="MobiDB-lite"/>
    </source>
</evidence>
<dbReference type="PRINTS" id="PR00420">
    <property type="entry name" value="RNGMNOXGNASE"/>
</dbReference>
<keyword evidence="3" id="KW-0274">FAD</keyword>
<sequence length="746" mass="83885">MEEIRLTGGRTGYAPIFTERQKVLRAMYENLRDKEKVVLGKRIKEVLQMEEGVEVVCTDEQRYTGDVVVGADGVNSVTRKEMWRIGDEGHPGYFEEKDETGMSAEYQCLFGISKSVEGLDEAGRLDITYEKHMSTMNIVMEPGRSFWFVFRKLDRVYKHDEIPKYTTEDAKQFMEDTKHINMEPHGSVTLDDTYKSSVSYTLVPLEEAQHEKWFYRRIVCMGDSIHKVTPNAGVGGNDAILSAAALANALQSMDKQRGTDRPSEAQIQHAFQEFQDIRKQPVQDQGKQANFVTRMQASKTFLHRWVATYLLAQSGDLPQDLQLEGVVNVPMLNFLPPPHRSLQGTASFNPSQGGKTREWRLTRLLLCLPFFISFYLASRIITPDSILPSLLPISETRHYHHPQTNTTLSLLPSFFPFLRTLDATLLPATAAFLPSILGTDPLSRIQTLLFISDLSVIYALLLIESSRRSNAFTIALLPCLLGLGGQLAGFGLASSVFLALFWTTSQIQNFKARDMRLTSMKWTSTVLPAMMIGAIAPNWLQFFAPAGEQRHWWNWVWQVYPVNVGVVQWVLAHTVARDTVREDRLRAPLRDLECIAWTVGSLAVMSAGTWVWTVATMEFSLREVFLPVGLPGSQEGFEGVMRVWLQWDEVFSVGNVVLWVLHSFWDLKAAGMVKESWASLVLLLGVGMVVVGPGAAIAAAWGYREWVLATRKHKGAITTSWKLKDGEEGEKEKKTSNGTVNGHAKA</sequence>
<feature type="transmembrane region" description="Helical" evidence="6">
    <location>
        <begin position="522"/>
        <end position="540"/>
    </location>
</feature>
<organism evidence="8 9">
    <name type="scientific">Elsinoe ampelina</name>
    <dbReference type="NCBI Taxonomy" id="302913"/>
    <lineage>
        <taxon>Eukaryota</taxon>
        <taxon>Fungi</taxon>
        <taxon>Dikarya</taxon>
        <taxon>Ascomycota</taxon>
        <taxon>Pezizomycotina</taxon>
        <taxon>Dothideomycetes</taxon>
        <taxon>Dothideomycetidae</taxon>
        <taxon>Myriangiales</taxon>
        <taxon>Elsinoaceae</taxon>
        <taxon>Elsinoe</taxon>
    </lineage>
</organism>
<keyword evidence="9" id="KW-1185">Reference proteome</keyword>
<keyword evidence="2" id="KW-0285">Flavoprotein</keyword>
<feature type="transmembrane region" description="Helical" evidence="6">
    <location>
        <begin position="552"/>
        <end position="571"/>
    </location>
</feature>
<evidence type="ECO:0000256" key="6">
    <source>
        <dbReference type="SAM" id="Phobius"/>
    </source>
</evidence>
<protein>
    <recommendedName>
        <fullName evidence="7">FAD-binding domain-containing protein</fullName>
    </recommendedName>
</protein>
<dbReference type="GO" id="GO:0004497">
    <property type="term" value="F:monooxygenase activity"/>
    <property type="evidence" value="ECO:0007669"/>
    <property type="project" value="InterPro"/>
</dbReference>
<feature type="transmembrane region" description="Helical" evidence="6">
    <location>
        <begin position="475"/>
        <end position="501"/>
    </location>
</feature>
<keyword evidence="6" id="KW-1133">Transmembrane helix</keyword>
<evidence type="ECO:0000256" key="4">
    <source>
        <dbReference type="ARBA" id="ARBA00023002"/>
    </source>
</evidence>
<dbReference type="SUPFAM" id="SSF51905">
    <property type="entry name" value="FAD/NAD(P)-binding domain"/>
    <property type="match status" value="1"/>
</dbReference>
<dbReference type="Proteomes" id="UP000799538">
    <property type="component" value="Unassembled WGS sequence"/>
</dbReference>
<feature type="region of interest" description="Disordered" evidence="5">
    <location>
        <begin position="724"/>
        <end position="746"/>
    </location>
</feature>
<evidence type="ECO:0000256" key="3">
    <source>
        <dbReference type="ARBA" id="ARBA00022827"/>
    </source>
</evidence>
<feature type="domain" description="FAD-binding" evidence="7">
    <location>
        <begin position="22"/>
        <end position="254"/>
    </location>
</feature>
<dbReference type="InterPro" id="IPR036188">
    <property type="entry name" value="FAD/NAD-bd_sf"/>
</dbReference>
<evidence type="ECO:0000256" key="1">
    <source>
        <dbReference type="ARBA" id="ARBA00007992"/>
    </source>
</evidence>
<reference evidence="9" key="1">
    <citation type="journal article" date="2020" name="Stud. Mycol.">
        <title>101 Dothideomycetes genomes: A test case for predicting lifestyles and emergence of pathogens.</title>
        <authorList>
            <person name="Haridas S."/>
            <person name="Albert R."/>
            <person name="Binder M."/>
            <person name="Bloem J."/>
            <person name="LaButti K."/>
            <person name="Salamov A."/>
            <person name="Andreopoulos B."/>
            <person name="Baker S."/>
            <person name="Barry K."/>
            <person name="Bills G."/>
            <person name="Bluhm B."/>
            <person name="Cannon C."/>
            <person name="Castanera R."/>
            <person name="Culley D."/>
            <person name="Daum C."/>
            <person name="Ezra D."/>
            <person name="Gonzalez J."/>
            <person name="Henrissat B."/>
            <person name="Kuo A."/>
            <person name="Liang C."/>
            <person name="Lipzen A."/>
            <person name="Lutzoni F."/>
            <person name="Magnuson J."/>
            <person name="Mondo S."/>
            <person name="Nolan M."/>
            <person name="Ohm R."/>
            <person name="Pangilinan J."/>
            <person name="Park H.-J."/>
            <person name="Ramirez L."/>
            <person name="Alfaro M."/>
            <person name="Sun H."/>
            <person name="Tritt A."/>
            <person name="Yoshinaga Y."/>
            <person name="Zwiers L.-H."/>
            <person name="Turgeon B."/>
            <person name="Goodwin S."/>
            <person name="Spatafora J."/>
            <person name="Crous P."/>
            <person name="Grigoriev I."/>
        </authorList>
    </citation>
    <scope>NUCLEOTIDE SEQUENCE [LARGE SCALE GENOMIC DNA]</scope>
    <source>
        <strain evidence="9">CECT 20119</strain>
    </source>
</reference>
<keyword evidence="4" id="KW-0560">Oxidoreductase</keyword>
<dbReference type="GO" id="GO:0071949">
    <property type="term" value="F:FAD binding"/>
    <property type="evidence" value="ECO:0007669"/>
    <property type="project" value="InterPro"/>
</dbReference>
<evidence type="ECO:0000259" key="7">
    <source>
        <dbReference type="Pfam" id="PF01494"/>
    </source>
</evidence>
<evidence type="ECO:0000313" key="9">
    <source>
        <dbReference type="Proteomes" id="UP000799538"/>
    </source>
</evidence>
<keyword evidence="6" id="KW-0812">Transmembrane</keyword>
<dbReference type="AlphaFoldDB" id="A0A6A6GP13"/>
<dbReference type="Gene3D" id="3.50.50.60">
    <property type="entry name" value="FAD/NAD(P)-binding domain"/>
    <property type="match status" value="1"/>
</dbReference>